<dbReference type="Proteomes" id="UP000295197">
    <property type="component" value="Unassembled WGS sequence"/>
</dbReference>
<keyword evidence="3" id="KW-1185">Reference proteome</keyword>
<dbReference type="GO" id="GO:0005975">
    <property type="term" value="P:carbohydrate metabolic process"/>
    <property type="evidence" value="ECO:0007669"/>
    <property type="project" value="InterPro"/>
</dbReference>
<dbReference type="SUPFAM" id="SSF88713">
    <property type="entry name" value="Glycoside hydrolase/deacetylase"/>
    <property type="match status" value="1"/>
</dbReference>
<feature type="domain" description="NodB homology" evidence="1">
    <location>
        <begin position="1"/>
        <end position="202"/>
    </location>
</feature>
<gene>
    <name evidence="2" type="ORF">EDC17_101721</name>
</gene>
<dbReference type="InterPro" id="IPR002509">
    <property type="entry name" value="NODB_dom"/>
</dbReference>
<dbReference type="EMBL" id="SMBZ01000017">
    <property type="protein sequence ID" value="TCV14061.1"/>
    <property type="molecule type" value="Genomic_DNA"/>
</dbReference>
<evidence type="ECO:0000313" key="3">
    <source>
        <dbReference type="Proteomes" id="UP000295197"/>
    </source>
</evidence>
<reference evidence="2 3" key="1">
    <citation type="submission" date="2019-03" db="EMBL/GenBank/DDBJ databases">
        <title>Genomic Encyclopedia of Type Strains, Phase IV (KMG-IV): sequencing the most valuable type-strain genomes for metagenomic binning, comparative biology and taxonomic classification.</title>
        <authorList>
            <person name="Goeker M."/>
        </authorList>
    </citation>
    <scope>NUCLEOTIDE SEQUENCE [LARGE SCALE GENOMIC DNA]</scope>
    <source>
        <strain evidence="2 3">DSM 22362</strain>
    </source>
</reference>
<dbReference type="InterPro" id="IPR011330">
    <property type="entry name" value="Glyco_hydro/deAcase_b/a-brl"/>
</dbReference>
<evidence type="ECO:0000313" key="2">
    <source>
        <dbReference type="EMBL" id="TCV14061.1"/>
    </source>
</evidence>
<dbReference type="PANTHER" id="PTHR10587">
    <property type="entry name" value="GLYCOSYL TRANSFERASE-RELATED"/>
    <property type="match status" value="1"/>
</dbReference>
<proteinExistence type="predicted"/>
<dbReference type="RefSeq" id="WP_243646083.1">
    <property type="nucleotide sequence ID" value="NZ_SMBZ01000017.1"/>
</dbReference>
<evidence type="ECO:0000259" key="1">
    <source>
        <dbReference type="PROSITE" id="PS51677"/>
    </source>
</evidence>
<dbReference type="Gene3D" id="3.20.20.370">
    <property type="entry name" value="Glycoside hydrolase/deacetylase"/>
    <property type="match status" value="1"/>
</dbReference>
<name>A0A4R3VY49_9SPHI</name>
<dbReference type="InterPro" id="IPR050248">
    <property type="entry name" value="Polysacc_deacetylase_ArnD"/>
</dbReference>
<dbReference type="CDD" id="cd10917">
    <property type="entry name" value="CE4_NodB_like_6s_7s"/>
    <property type="match status" value="1"/>
</dbReference>
<dbReference type="AlphaFoldDB" id="A0A4R3VY49"/>
<dbReference type="PROSITE" id="PS51677">
    <property type="entry name" value="NODB"/>
    <property type="match status" value="1"/>
</dbReference>
<accession>A0A4R3VY49</accession>
<protein>
    <submittedName>
        <fullName evidence="2">Polysaccharide deacetylase</fullName>
    </submittedName>
</protein>
<organism evidence="2 3">
    <name type="scientific">Sphingobacterium alimentarium</name>
    <dbReference type="NCBI Taxonomy" id="797292"/>
    <lineage>
        <taxon>Bacteria</taxon>
        <taxon>Pseudomonadati</taxon>
        <taxon>Bacteroidota</taxon>
        <taxon>Sphingobacteriia</taxon>
        <taxon>Sphingobacteriales</taxon>
        <taxon>Sphingobacteriaceae</taxon>
        <taxon>Sphingobacterium</taxon>
    </lineage>
</organism>
<sequence length="207" mass="24448">MFTGDEFRDGLPHIAATLKKNKVKGAFFVTGKFLEDKKSAKLLKKLYKDGHYVGPHSDQHLLYAPWENRDSLLITQAVFEKDLEDNVERLSEWGISRGDMFIPPYEWYNEKIVDWSAQKGFEVYNFTPGLRTAADYTYPEMENRYMSSEKILKQLFDYEEVNGLHGYVILIHLGTDPRRKDKFYHKIEEIIQRLQLKNYIFVPLKKL</sequence>
<dbReference type="Pfam" id="PF01522">
    <property type="entry name" value="Polysacc_deac_1"/>
    <property type="match status" value="1"/>
</dbReference>
<comment type="caution">
    <text evidence="2">The sequence shown here is derived from an EMBL/GenBank/DDBJ whole genome shotgun (WGS) entry which is preliminary data.</text>
</comment>
<dbReference type="GO" id="GO:0016810">
    <property type="term" value="F:hydrolase activity, acting on carbon-nitrogen (but not peptide) bonds"/>
    <property type="evidence" value="ECO:0007669"/>
    <property type="project" value="InterPro"/>
</dbReference>